<reference evidence="1" key="1">
    <citation type="journal article" date="2014" name="Genome Biol.">
        <title>Transcriptome and methylome profiling reveals relics of genome dominance in the mesopolyploid Brassica oleracea.</title>
        <authorList>
            <person name="Parkin I.A."/>
            <person name="Koh C."/>
            <person name="Tang H."/>
            <person name="Robinson S.J."/>
            <person name="Kagale S."/>
            <person name="Clarke W.E."/>
            <person name="Town C.D."/>
            <person name="Nixon J."/>
            <person name="Krishnakumar V."/>
            <person name="Bidwell S.L."/>
            <person name="Denoeud F."/>
            <person name="Belcram H."/>
            <person name="Links M.G."/>
            <person name="Just J."/>
            <person name="Clarke C."/>
            <person name="Bender T."/>
            <person name="Huebert T."/>
            <person name="Mason A.S."/>
            <person name="Pires J.C."/>
            <person name="Barker G."/>
            <person name="Moore J."/>
            <person name="Walley P.G."/>
            <person name="Manoli S."/>
            <person name="Batley J."/>
            <person name="Edwards D."/>
            <person name="Nelson M.N."/>
            <person name="Wang X."/>
            <person name="Paterson A.H."/>
            <person name="King G."/>
            <person name="Bancroft I."/>
            <person name="Chalhoub B."/>
            <person name="Sharpe A.G."/>
        </authorList>
    </citation>
    <scope>NUCLEOTIDE SEQUENCE [LARGE SCALE GENOMIC DNA]</scope>
    <source>
        <strain evidence="1">cv. TO1000</strain>
    </source>
</reference>
<dbReference type="EnsemblPlants" id="Bo01253s010.1">
    <property type="protein sequence ID" value="Bo01253s010.1"/>
    <property type="gene ID" value="Bo01253s010"/>
</dbReference>
<dbReference type="AlphaFoldDB" id="A0A0D2ZUE9"/>
<reference evidence="1" key="2">
    <citation type="submission" date="2015-06" db="UniProtKB">
        <authorList>
            <consortium name="EnsemblPlants"/>
        </authorList>
    </citation>
    <scope>IDENTIFICATION</scope>
</reference>
<accession>A0A0D2ZUE9</accession>
<proteinExistence type="predicted"/>
<evidence type="ECO:0000313" key="1">
    <source>
        <dbReference type="EnsemblPlants" id="Bo01253s010.1"/>
    </source>
</evidence>
<sequence>MSDFQAGLFPVRSPLLRESLLVSFPPLIDMLKLSGIEFTTACKDAPDILSSDFGQPRMVTHGRLASVRYPREDGGTTICDTQADVSSARRLGAQLAFKDSMANGIMQFTPSITCIAFRYHCFRTNTVSGLAKAGCLVECSLTLFVPGFGDIRKLCVQSNRNWADDERITTESTVNHPRPMIRTLHRIIQSVGATGGVYKGQGRSQRELMTRAY</sequence>
<dbReference type="Gramene" id="Bo01253s010.1">
    <property type="protein sequence ID" value="Bo01253s010.1"/>
    <property type="gene ID" value="Bo01253s010"/>
</dbReference>
<keyword evidence="2" id="KW-1185">Reference proteome</keyword>
<evidence type="ECO:0000313" key="2">
    <source>
        <dbReference type="Proteomes" id="UP000032141"/>
    </source>
</evidence>
<organism evidence="1 2">
    <name type="scientific">Brassica oleracea var. oleracea</name>
    <dbReference type="NCBI Taxonomy" id="109376"/>
    <lineage>
        <taxon>Eukaryota</taxon>
        <taxon>Viridiplantae</taxon>
        <taxon>Streptophyta</taxon>
        <taxon>Embryophyta</taxon>
        <taxon>Tracheophyta</taxon>
        <taxon>Spermatophyta</taxon>
        <taxon>Magnoliopsida</taxon>
        <taxon>eudicotyledons</taxon>
        <taxon>Gunneridae</taxon>
        <taxon>Pentapetalae</taxon>
        <taxon>rosids</taxon>
        <taxon>malvids</taxon>
        <taxon>Brassicales</taxon>
        <taxon>Brassicaceae</taxon>
        <taxon>Brassiceae</taxon>
        <taxon>Brassica</taxon>
    </lineage>
</organism>
<name>A0A0D2ZUE9_BRAOL</name>
<protein>
    <submittedName>
        <fullName evidence="1">Uncharacterized protein</fullName>
    </submittedName>
</protein>
<dbReference type="HOGENOM" id="CLU_1295993_0_0_1"/>
<dbReference type="Proteomes" id="UP000032141">
    <property type="component" value="Unassembled WGS sequence"/>
</dbReference>
<dbReference type="STRING" id="109376.A0A0D2ZUE9"/>